<proteinExistence type="predicted"/>
<organism evidence="2 3">
    <name type="scientific">Stenotrophomonas maltophilia</name>
    <name type="common">Pseudomonas maltophilia</name>
    <name type="synonym">Xanthomonas maltophilia</name>
    <dbReference type="NCBI Taxonomy" id="40324"/>
    <lineage>
        <taxon>Bacteria</taxon>
        <taxon>Pseudomonadati</taxon>
        <taxon>Pseudomonadota</taxon>
        <taxon>Gammaproteobacteria</taxon>
        <taxon>Lysobacterales</taxon>
        <taxon>Lysobacteraceae</taxon>
        <taxon>Stenotrophomonas</taxon>
        <taxon>Stenotrophomonas maltophilia group</taxon>
    </lineage>
</organism>
<evidence type="ECO:0008006" key="4">
    <source>
        <dbReference type="Google" id="ProtNLM"/>
    </source>
</evidence>
<dbReference type="AlphaFoldDB" id="A0AA40Y705"/>
<accession>A0AA40Y705</accession>
<feature type="transmembrane region" description="Helical" evidence="1">
    <location>
        <begin position="66"/>
        <end position="86"/>
    </location>
</feature>
<dbReference type="Proteomes" id="UP000634179">
    <property type="component" value="Unassembled WGS sequence"/>
</dbReference>
<protein>
    <recommendedName>
        <fullName evidence="4">Transmembrane protein</fullName>
    </recommendedName>
</protein>
<keyword evidence="1" id="KW-0812">Transmembrane</keyword>
<evidence type="ECO:0000313" key="3">
    <source>
        <dbReference type="Proteomes" id="UP000634179"/>
    </source>
</evidence>
<keyword evidence="1" id="KW-1133">Transmembrane helix</keyword>
<feature type="transmembrane region" description="Helical" evidence="1">
    <location>
        <begin position="92"/>
        <end position="109"/>
    </location>
</feature>
<name>A0AA40Y705_STEMA</name>
<keyword evidence="1" id="KW-0472">Membrane</keyword>
<reference evidence="2" key="1">
    <citation type="submission" date="2020-11" db="EMBL/GenBank/DDBJ databases">
        <title>Enhanced detection system for hospital associated transmission using whole genome sequencing surveillance.</title>
        <authorList>
            <person name="Harrison L.H."/>
            <person name="Van Tyne D."/>
            <person name="Marsh J.W."/>
            <person name="Griffith M.P."/>
            <person name="Snyder D.J."/>
            <person name="Cooper V.S."/>
            <person name="Mustapha M."/>
        </authorList>
    </citation>
    <scope>NUCLEOTIDE SEQUENCE</scope>
    <source>
        <strain evidence="2">STEN00053</strain>
    </source>
</reference>
<dbReference type="RefSeq" id="WP_154344440.1">
    <property type="nucleotide sequence ID" value="NZ_CP040440.1"/>
</dbReference>
<evidence type="ECO:0000313" key="2">
    <source>
        <dbReference type="EMBL" id="MBH1792014.1"/>
    </source>
</evidence>
<sequence length="113" mass="12154">MNSTLFFALGSTLLWSVFYAGKVMAKRDGTAFYAGPSIPMMAVWLSPILATVMFIAGFWWVTWYWVLLLSLAATVVGGILGSVFGLTRAGPVFSVVALLAAIGCGYWMVHPPA</sequence>
<comment type="caution">
    <text evidence="2">The sequence shown here is derived from an EMBL/GenBank/DDBJ whole genome shotgun (WGS) entry which is preliminary data.</text>
</comment>
<gene>
    <name evidence="2" type="ORF">I5V89_19305</name>
</gene>
<evidence type="ECO:0000256" key="1">
    <source>
        <dbReference type="SAM" id="Phobius"/>
    </source>
</evidence>
<dbReference type="EMBL" id="JADUOV010000018">
    <property type="protein sequence ID" value="MBH1792014.1"/>
    <property type="molecule type" value="Genomic_DNA"/>
</dbReference>
<feature type="transmembrane region" description="Helical" evidence="1">
    <location>
        <begin position="41"/>
        <end position="61"/>
    </location>
</feature>